<keyword evidence="4" id="KW-1185">Reference proteome</keyword>
<accession>A0A840I1B5</accession>
<feature type="chain" id="PRO_5032352719" description="TraB/GumN family protein" evidence="2">
    <location>
        <begin position="27"/>
        <end position="318"/>
    </location>
</feature>
<dbReference type="RefSeq" id="WP_183815486.1">
    <property type="nucleotide sequence ID" value="NZ_JACHOB010000001.1"/>
</dbReference>
<dbReference type="EMBL" id="JACHOB010000001">
    <property type="protein sequence ID" value="MBB4657988.1"/>
    <property type="molecule type" value="Genomic_DNA"/>
</dbReference>
<feature type="compositionally biased region" description="Low complexity" evidence="1">
    <location>
        <begin position="26"/>
        <end position="35"/>
    </location>
</feature>
<dbReference type="PANTHER" id="PTHR40590:SF1">
    <property type="entry name" value="CYTOPLASMIC PROTEIN"/>
    <property type="match status" value="1"/>
</dbReference>
<sequence>MTKIRHWLASASVLMLAACAQSPAQQAEAEESLPPYETPESLAAATQGESDVAMWRVGDEDTTVYLLGTVHLLRQGTAWQNDAFDTAFAAADTIYLEADVTSPAAQAEMQQLVPQLGMNPQGVTLSSYYDEEELAQLNTALEPLGVTVAQFDPFRPWLAGLTIGVLSLQKIGGDPAAGVEMLIAADAAEAGKTMRFFETPEQQIRMLAEGEDEEQADYLLESAEDLSDMEGFYARLIGAWYDGRPDVVGDTMNEAFKEVPGVAETLLYARNRNWADELETLIETEEGTFLVAVGAGHLAGDNSLQDYLEEKGYEAERL</sequence>
<gene>
    <name evidence="3" type="ORF">GGQ59_000488</name>
</gene>
<organism evidence="3 4">
    <name type="scientific">Parvularcula dongshanensis</name>
    <dbReference type="NCBI Taxonomy" id="1173995"/>
    <lineage>
        <taxon>Bacteria</taxon>
        <taxon>Pseudomonadati</taxon>
        <taxon>Pseudomonadota</taxon>
        <taxon>Alphaproteobacteria</taxon>
        <taxon>Parvularculales</taxon>
        <taxon>Parvularculaceae</taxon>
        <taxon>Parvularcula</taxon>
    </lineage>
</organism>
<dbReference type="InterPro" id="IPR002816">
    <property type="entry name" value="TraB/PrgY/GumN_fam"/>
</dbReference>
<name>A0A840I1B5_9PROT</name>
<dbReference type="Pfam" id="PF01963">
    <property type="entry name" value="TraB_PrgY_gumN"/>
    <property type="match status" value="1"/>
</dbReference>
<reference evidence="3 4" key="1">
    <citation type="submission" date="2020-08" db="EMBL/GenBank/DDBJ databases">
        <title>Genomic Encyclopedia of Type Strains, Phase IV (KMG-IV): sequencing the most valuable type-strain genomes for metagenomic binning, comparative biology and taxonomic classification.</title>
        <authorList>
            <person name="Goeker M."/>
        </authorList>
    </citation>
    <scope>NUCLEOTIDE SEQUENCE [LARGE SCALE GENOMIC DNA]</scope>
    <source>
        <strain evidence="3 4">DSM 102850</strain>
    </source>
</reference>
<evidence type="ECO:0008006" key="5">
    <source>
        <dbReference type="Google" id="ProtNLM"/>
    </source>
</evidence>
<dbReference type="CDD" id="cd14789">
    <property type="entry name" value="Tiki"/>
    <property type="match status" value="1"/>
</dbReference>
<dbReference type="PROSITE" id="PS51257">
    <property type="entry name" value="PROKAR_LIPOPROTEIN"/>
    <property type="match status" value="1"/>
</dbReference>
<dbReference type="AlphaFoldDB" id="A0A840I1B5"/>
<feature type="signal peptide" evidence="2">
    <location>
        <begin position="1"/>
        <end position="26"/>
    </location>
</feature>
<dbReference type="InterPro" id="IPR047111">
    <property type="entry name" value="YbaP-like"/>
</dbReference>
<evidence type="ECO:0000313" key="3">
    <source>
        <dbReference type="EMBL" id="MBB4657988.1"/>
    </source>
</evidence>
<evidence type="ECO:0000256" key="2">
    <source>
        <dbReference type="SAM" id="SignalP"/>
    </source>
</evidence>
<dbReference type="Proteomes" id="UP000563524">
    <property type="component" value="Unassembled WGS sequence"/>
</dbReference>
<feature type="region of interest" description="Disordered" evidence="1">
    <location>
        <begin position="26"/>
        <end position="47"/>
    </location>
</feature>
<comment type="caution">
    <text evidence="3">The sequence shown here is derived from an EMBL/GenBank/DDBJ whole genome shotgun (WGS) entry which is preliminary data.</text>
</comment>
<keyword evidence="2" id="KW-0732">Signal</keyword>
<evidence type="ECO:0000256" key="1">
    <source>
        <dbReference type="SAM" id="MobiDB-lite"/>
    </source>
</evidence>
<protein>
    <recommendedName>
        <fullName evidence="5">TraB/GumN family protein</fullName>
    </recommendedName>
</protein>
<dbReference type="PANTHER" id="PTHR40590">
    <property type="entry name" value="CYTOPLASMIC PROTEIN-RELATED"/>
    <property type="match status" value="1"/>
</dbReference>
<evidence type="ECO:0000313" key="4">
    <source>
        <dbReference type="Proteomes" id="UP000563524"/>
    </source>
</evidence>
<proteinExistence type="predicted"/>